<dbReference type="RefSeq" id="WP_316016374.1">
    <property type="nucleotide sequence ID" value="NZ_JAWDID010000001.1"/>
</dbReference>
<evidence type="ECO:0000256" key="8">
    <source>
        <dbReference type="SAM" id="Phobius"/>
    </source>
</evidence>
<feature type="transmembrane region" description="Helical" evidence="8">
    <location>
        <begin position="211"/>
        <end position="230"/>
    </location>
</feature>
<protein>
    <submittedName>
        <fullName evidence="10">Monovalent cation/H+ antiporter subunit D</fullName>
    </submittedName>
</protein>
<feature type="transmembrane region" description="Helical" evidence="8">
    <location>
        <begin position="487"/>
        <end position="507"/>
    </location>
</feature>
<feature type="transmembrane region" description="Helical" evidence="8">
    <location>
        <begin position="393"/>
        <end position="412"/>
    </location>
</feature>
<feature type="transmembrane region" description="Helical" evidence="8">
    <location>
        <begin position="76"/>
        <end position="106"/>
    </location>
</feature>
<dbReference type="PANTHER" id="PTHR42703">
    <property type="entry name" value="NADH DEHYDROGENASE"/>
    <property type="match status" value="1"/>
</dbReference>
<evidence type="ECO:0000256" key="6">
    <source>
        <dbReference type="ARBA" id="ARBA00023136"/>
    </source>
</evidence>
<evidence type="ECO:0000256" key="7">
    <source>
        <dbReference type="RuleBase" id="RU000320"/>
    </source>
</evidence>
<proteinExistence type="inferred from homology"/>
<dbReference type="InterPro" id="IPR050586">
    <property type="entry name" value="CPA3_Na-H_Antiporter_D"/>
</dbReference>
<dbReference type="Pfam" id="PF00361">
    <property type="entry name" value="Proton_antipo_M"/>
    <property type="match status" value="1"/>
</dbReference>
<evidence type="ECO:0000259" key="9">
    <source>
        <dbReference type="Pfam" id="PF00361"/>
    </source>
</evidence>
<dbReference type="PANTHER" id="PTHR42703:SF1">
    <property type="entry name" value="NA(+)_H(+) ANTIPORTER SUBUNIT D1"/>
    <property type="match status" value="1"/>
</dbReference>
<feature type="domain" description="NADH:quinone oxidoreductase/Mrp antiporter transmembrane" evidence="9">
    <location>
        <begin position="133"/>
        <end position="370"/>
    </location>
</feature>
<feature type="transmembrane region" description="Helical" evidence="8">
    <location>
        <begin position="6"/>
        <end position="25"/>
    </location>
</feature>
<evidence type="ECO:0000256" key="5">
    <source>
        <dbReference type="ARBA" id="ARBA00022989"/>
    </source>
</evidence>
<feature type="transmembrane region" description="Helical" evidence="8">
    <location>
        <begin position="166"/>
        <end position="190"/>
    </location>
</feature>
<feature type="transmembrane region" description="Helical" evidence="8">
    <location>
        <begin position="242"/>
        <end position="264"/>
    </location>
</feature>
<keyword evidence="5 8" id="KW-1133">Transmembrane helix</keyword>
<keyword evidence="3" id="KW-1003">Cell membrane</keyword>
<gene>
    <name evidence="10" type="ORF">RKE40_00975</name>
</gene>
<feature type="transmembrane region" description="Helical" evidence="8">
    <location>
        <begin position="118"/>
        <end position="146"/>
    </location>
</feature>
<dbReference type="Proteomes" id="UP001254257">
    <property type="component" value="Unassembled WGS sequence"/>
</dbReference>
<keyword evidence="11" id="KW-1185">Reference proteome</keyword>
<dbReference type="EMBL" id="JAWDID010000001">
    <property type="protein sequence ID" value="MDU0338430.1"/>
    <property type="molecule type" value="Genomic_DNA"/>
</dbReference>
<sequence>MNWHDHLVIAPIILPLIAGATMLLFDGRDRTVAAVLNLVSTFALLAIAIALVMGSAGPDPAAAVKVYRLGDWPAQFGIVLVVDRLSSMMLLLTAILACAALIFSLARWHSSGSYFHPLFQFLLMGLNGAFLTGDLFNLFVFFEVLLAASYGLALHGSGHARVRAGLHYIAVNLVAALVFLVGVSMVYGAAGTLNMADLAARIGSLPARERALLETGTSILGVAFLVKAAAWPLGFWLPGTYAAASAPVAALFSVMTKVGIYAILRIGFLLAGPEAAAGSAQFGDVWLLAAGAATILFAMVGMLASQDLAKLASFSVVVSSGTMLAVLGTNDVAIIGPALYYLVSSTLAIGAFFLLIELIERGRAPTDDILAVTLEAYGMEDEEEPGEDGEAGVAVPAILAVLGAAFIISALLLSGLPPLSGFVAKFAILAGALGRHDPSTLTGVAPAAWVLLVLLLLSGFVTLIAMVRAGIRSFWAVIEREVPRVRVIELAPVAALLLLCLTLTLQAGPAMRFMQTTASGLHGSAAYIQGVLGPTAASMGGKP</sequence>
<accession>A0ABU3S237</accession>
<dbReference type="NCBIfam" id="NF009309">
    <property type="entry name" value="PRK12666.1"/>
    <property type="match status" value="1"/>
</dbReference>
<evidence type="ECO:0000313" key="11">
    <source>
        <dbReference type="Proteomes" id="UP001254257"/>
    </source>
</evidence>
<feature type="transmembrane region" description="Helical" evidence="8">
    <location>
        <begin position="311"/>
        <end position="327"/>
    </location>
</feature>
<evidence type="ECO:0000256" key="4">
    <source>
        <dbReference type="ARBA" id="ARBA00022692"/>
    </source>
</evidence>
<evidence type="ECO:0000313" key="10">
    <source>
        <dbReference type="EMBL" id="MDU0338430.1"/>
    </source>
</evidence>
<dbReference type="InterPro" id="IPR001750">
    <property type="entry name" value="ND/Mrp_TM"/>
</dbReference>
<name>A0ABU3S237_9HYPH</name>
<evidence type="ECO:0000256" key="2">
    <source>
        <dbReference type="ARBA" id="ARBA00005346"/>
    </source>
</evidence>
<evidence type="ECO:0000256" key="1">
    <source>
        <dbReference type="ARBA" id="ARBA00004651"/>
    </source>
</evidence>
<feature type="transmembrane region" description="Helical" evidence="8">
    <location>
        <begin position="32"/>
        <end position="56"/>
    </location>
</feature>
<feature type="transmembrane region" description="Helical" evidence="8">
    <location>
        <begin position="339"/>
        <end position="359"/>
    </location>
</feature>
<keyword evidence="6 8" id="KW-0472">Membrane</keyword>
<feature type="transmembrane region" description="Helical" evidence="8">
    <location>
        <begin position="285"/>
        <end position="305"/>
    </location>
</feature>
<keyword evidence="4 7" id="KW-0812">Transmembrane</keyword>
<comment type="subcellular location">
    <subcellularLocation>
        <location evidence="1">Cell membrane</location>
        <topology evidence="1">Multi-pass membrane protein</topology>
    </subcellularLocation>
    <subcellularLocation>
        <location evidence="7">Membrane</location>
        <topology evidence="7">Multi-pass membrane protein</topology>
    </subcellularLocation>
</comment>
<feature type="transmembrane region" description="Helical" evidence="8">
    <location>
        <begin position="447"/>
        <end position="467"/>
    </location>
</feature>
<organism evidence="10 11">
    <name type="scientific">Bosea rubneri</name>
    <dbReference type="NCBI Taxonomy" id="3075434"/>
    <lineage>
        <taxon>Bacteria</taxon>
        <taxon>Pseudomonadati</taxon>
        <taxon>Pseudomonadota</taxon>
        <taxon>Alphaproteobacteria</taxon>
        <taxon>Hyphomicrobiales</taxon>
        <taxon>Boseaceae</taxon>
        <taxon>Bosea</taxon>
    </lineage>
</organism>
<evidence type="ECO:0000256" key="3">
    <source>
        <dbReference type="ARBA" id="ARBA00022475"/>
    </source>
</evidence>
<reference evidence="10 11" key="1">
    <citation type="submission" date="2023-09" db="EMBL/GenBank/DDBJ databases">
        <title>Whole genome shotgun sequencing (WGS) of Bosea sp. ZW T0_25, isolated from stored onions (Allium cepa).</title>
        <authorList>
            <person name="Stoll D.A."/>
            <person name="Huch M."/>
        </authorList>
    </citation>
    <scope>NUCLEOTIDE SEQUENCE [LARGE SCALE GENOMIC DNA]</scope>
    <source>
        <strain evidence="10 11">ZW T0_25</strain>
    </source>
</reference>
<comment type="similarity">
    <text evidence="2">Belongs to the CPA3 antiporters (TC 2.A.63) subunit D family.</text>
</comment>
<comment type="caution">
    <text evidence="10">The sequence shown here is derived from an EMBL/GenBank/DDBJ whole genome shotgun (WGS) entry which is preliminary data.</text>
</comment>